<feature type="compositionally biased region" description="Basic and acidic residues" evidence="2">
    <location>
        <begin position="206"/>
        <end position="217"/>
    </location>
</feature>
<dbReference type="PANTHER" id="PTHR15718:SF6">
    <property type="entry name" value="G PROTEIN-REGULATED INDUCER OF NEURITE OUTGROWTH 3"/>
    <property type="match status" value="1"/>
</dbReference>
<feature type="compositionally biased region" description="Polar residues" evidence="2">
    <location>
        <begin position="38"/>
        <end position="53"/>
    </location>
</feature>
<sequence>MGTNPKRTVSVQMAPHMAAVDTLGNKEPNANWAKEPNLQLSQVCPKPTFTSPQHKQDNSPLAAPSTNTTTHTENTASKGGEPVRCTVTDKPAAANGNQAKSELLTGRDQQMRDLCPKGPGLGETEGDQKDSNANMKTLSAPDGKDTVVPALTAPKVNLQTNDCRIKGPNAAEEKSAKLTPSATAREDGNKLVAPDKTNLNHACELKHALPEPQRDSRGSALALEGEDAAVPAKSQGPDYVPGCPQTSVSLQEEATSEQSTGRPAAPPGSGAPLSESKDAEDGFTNTSSGPTRPQKDSPPLKTPHVSSDKHQPVTSKTDSSAPPQATQTTPAGGRGAEDASETDTSVIEARQRDKLYREASTMTASPSPARLKQCRDMEVQAVANTCSKAVATSPSLLPSAAPRRLSGGADPREAAQSLVVVYQADGGVGLHQADVSSLPAGADPRSERLTVEAEMCPNQNAGVVLHSETLSQQQDKGLGAKPKDPGSALCNTQPVYQINIEHSHQMEGGETGNSQSKTGVQKPAAKAAIAEAPPLGSGVPETAGAPKARSADSHNAAPPQAATKPSQALPTTTTTTTKNTSKPGPAKNKAESPKQKAKGGGKAQKKAAKSGKQKIEPEGKKKEDKKEMDIHDVVWDEQGMTWEVYGASVDPESLGFAIQSHLQCKIKEQERKLVSQTSFKSVSAVDSPAPEGAKSKRRRQNIFRSMLQNVRRPNCCVRPPPSSVLD</sequence>
<feature type="region of interest" description="Disordered" evidence="2">
    <location>
        <begin position="167"/>
        <end position="194"/>
    </location>
</feature>
<accession>A0AAQ4Q2P7</accession>
<dbReference type="GO" id="GO:0031175">
    <property type="term" value="P:neuron projection development"/>
    <property type="evidence" value="ECO:0007669"/>
    <property type="project" value="TreeGrafter"/>
</dbReference>
<reference evidence="4 5" key="1">
    <citation type="journal article" date="2021" name="G3 (Bethesda)">
        <title>Improved contiguity of the threespine stickleback genome using long-read sequencing.</title>
        <authorList>
            <person name="Nath S."/>
            <person name="Shaw D.E."/>
            <person name="White M.A."/>
        </authorList>
    </citation>
    <scope>NUCLEOTIDE SEQUENCE [LARGE SCALE GENOMIC DNA]</scope>
    <source>
        <strain evidence="4 5">Lake Benthic</strain>
    </source>
</reference>
<feature type="compositionally biased region" description="Basic residues" evidence="2">
    <location>
        <begin position="595"/>
        <end position="612"/>
    </location>
</feature>
<evidence type="ECO:0000256" key="1">
    <source>
        <dbReference type="ARBA" id="ARBA00002358"/>
    </source>
</evidence>
<dbReference type="GeneID" id="120825646"/>
<dbReference type="Proteomes" id="UP000007635">
    <property type="component" value="Chromosome IX"/>
</dbReference>
<name>A0AAQ4Q2P7_GASAC</name>
<dbReference type="GeneTree" id="ENSGT00570000079168"/>
<feature type="compositionally biased region" description="Low complexity" evidence="2">
    <location>
        <begin position="66"/>
        <end position="75"/>
    </location>
</feature>
<feature type="compositionally biased region" description="Basic and acidic residues" evidence="2">
    <location>
        <begin position="613"/>
        <end position="629"/>
    </location>
</feature>
<feature type="compositionally biased region" description="Polar residues" evidence="2">
    <location>
        <begin position="312"/>
        <end position="330"/>
    </location>
</feature>
<feature type="region of interest" description="Disordered" evidence="2">
    <location>
        <begin position="675"/>
        <end position="699"/>
    </location>
</feature>
<proteinExistence type="predicted"/>
<dbReference type="RefSeq" id="XP_040043306.1">
    <property type="nucleotide sequence ID" value="XM_040187372.1"/>
</dbReference>
<organism evidence="4 5">
    <name type="scientific">Gasterosteus aculeatus aculeatus</name>
    <name type="common">three-spined stickleback</name>
    <dbReference type="NCBI Taxonomy" id="481459"/>
    <lineage>
        <taxon>Eukaryota</taxon>
        <taxon>Metazoa</taxon>
        <taxon>Chordata</taxon>
        <taxon>Craniata</taxon>
        <taxon>Vertebrata</taxon>
        <taxon>Euteleostomi</taxon>
        <taxon>Actinopterygii</taxon>
        <taxon>Neopterygii</taxon>
        <taxon>Teleostei</taxon>
        <taxon>Neoteleostei</taxon>
        <taxon>Acanthomorphata</taxon>
        <taxon>Eupercaria</taxon>
        <taxon>Perciformes</taxon>
        <taxon>Cottioidei</taxon>
        <taxon>Gasterosteales</taxon>
        <taxon>Gasterosteidae</taxon>
        <taxon>Gasterosteus</taxon>
    </lineage>
</organism>
<dbReference type="InterPro" id="IPR026646">
    <property type="entry name" value="GPRIN2-like/GPRIN3"/>
</dbReference>
<dbReference type="PANTHER" id="PTHR15718">
    <property type="entry name" value="G PROTEIN-REGULATED INDUCER OF NEURITE OUTGROWTH C-TERMINAL DOMAIN-CONTAINING PROTEIN"/>
    <property type="match status" value="1"/>
</dbReference>
<dbReference type="Pfam" id="PF15235">
    <property type="entry name" value="GRIN_C"/>
    <property type="match status" value="1"/>
</dbReference>
<dbReference type="RefSeq" id="XP_040043307.1">
    <property type="nucleotide sequence ID" value="XM_040187373.1"/>
</dbReference>
<feature type="region of interest" description="Disordered" evidence="2">
    <location>
        <begin position="206"/>
        <end position="372"/>
    </location>
</feature>
<dbReference type="AlphaFoldDB" id="A0AAQ4Q2P7"/>
<feature type="compositionally biased region" description="Polar residues" evidence="2">
    <location>
        <begin position="244"/>
        <end position="258"/>
    </location>
</feature>
<protein>
    <submittedName>
        <fullName evidence="4">GPRIN family member 3b</fullName>
    </submittedName>
</protein>
<dbReference type="GO" id="GO:0005886">
    <property type="term" value="C:plasma membrane"/>
    <property type="evidence" value="ECO:0007669"/>
    <property type="project" value="TreeGrafter"/>
</dbReference>
<dbReference type="KEGG" id="gat:120825646"/>
<comment type="function">
    <text evidence="1">May be involved in neurite outgrowth.</text>
</comment>
<reference evidence="4" key="3">
    <citation type="submission" date="2025-09" db="UniProtKB">
        <authorList>
            <consortium name="Ensembl"/>
        </authorList>
    </citation>
    <scope>IDENTIFICATION</scope>
</reference>
<reference evidence="4" key="2">
    <citation type="submission" date="2025-08" db="UniProtKB">
        <authorList>
            <consortium name="Ensembl"/>
        </authorList>
    </citation>
    <scope>IDENTIFICATION</scope>
</reference>
<evidence type="ECO:0000313" key="4">
    <source>
        <dbReference type="Ensembl" id="ENSGACP00000045385.1"/>
    </source>
</evidence>
<dbReference type="Ensembl" id="ENSGACT00000071318.1">
    <property type="protein sequence ID" value="ENSGACP00000045385.1"/>
    <property type="gene ID" value="ENSGACG00000035239.1"/>
</dbReference>
<evidence type="ECO:0000259" key="3">
    <source>
        <dbReference type="Pfam" id="PF15235"/>
    </source>
</evidence>
<dbReference type="CTD" id="100536832"/>
<evidence type="ECO:0000313" key="5">
    <source>
        <dbReference type="Proteomes" id="UP000007635"/>
    </source>
</evidence>
<feature type="compositionally biased region" description="Low complexity" evidence="2">
    <location>
        <begin position="522"/>
        <end position="534"/>
    </location>
</feature>
<feature type="region of interest" description="Disordered" evidence="2">
    <location>
        <begin position="22"/>
        <end position="147"/>
    </location>
</feature>
<dbReference type="InterPro" id="IPR032745">
    <property type="entry name" value="GRIN_C"/>
</dbReference>
<keyword evidence="5" id="KW-1185">Reference proteome</keyword>
<feature type="region of interest" description="Disordered" evidence="2">
    <location>
        <begin position="506"/>
        <end position="629"/>
    </location>
</feature>
<feature type="domain" description="G protein-regulated inducer of neurite outgrowth C-terminal" evidence="3">
    <location>
        <begin position="591"/>
        <end position="721"/>
    </location>
</feature>
<feature type="compositionally biased region" description="Low complexity" evidence="2">
    <location>
        <begin position="259"/>
        <end position="274"/>
    </location>
</feature>
<evidence type="ECO:0000256" key="2">
    <source>
        <dbReference type="SAM" id="MobiDB-lite"/>
    </source>
</evidence>